<sequence>MTELNPISRKLYIWINQMLYLGITAVPYREHAIVSDKLMVSLEGAMQITLENGDKITSRTCLVKAGINFEKSTINTNNAVMAIYYLAPIAQDYSALENIMSYARNGIHYDHPEEDLLIETLLEIRAVSTSPAKAFTILRKLIVQPHLEHYIFKKFDERIIEVIDQIKITVSENISLKKFAEDVHLSESRLEKLFKDQTGIPITKYRLKYRVFIGIIHLALGRSITEAALAAGFASSSHFSKSFSAINGIPPSETFLKPPYLNVLIADEVLSTLCLVDRLASDSTHITPKRIQLGEYDEYLITAQI</sequence>
<reference evidence="6" key="1">
    <citation type="journal article" date="2017" name="Proc. Natl. Acad. Sci. U.S.A.">
        <title>Simulation of Deepwater Horizon oil plume reveals substrate specialization within a complex community of hydrocarbon degraders.</title>
        <authorList>
            <person name="Hu P."/>
            <person name="Dubinsky E.A."/>
            <person name="Probst A.J."/>
            <person name="Wang J."/>
            <person name="Sieber C.M.K."/>
            <person name="Tom L.M."/>
            <person name="Gardinali P."/>
            <person name="Banfield J.F."/>
            <person name="Atlas R.M."/>
            <person name="Andersen G.L."/>
        </authorList>
    </citation>
    <scope>NUCLEOTIDE SEQUENCE [LARGE SCALE GENOMIC DNA]</scope>
</reference>
<evidence type="ECO:0000313" key="5">
    <source>
        <dbReference type="EMBL" id="OUS39965.1"/>
    </source>
</evidence>
<dbReference type="GO" id="GO:0003700">
    <property type="term" value="F:DNA-binding transcription factor activity"/>
    <property type="evidence" value="ECO:0007669"/>
    <property type="project" value="InterPro"/>
</dbReference>
<dbReference type="Gene3D" id="1.10.10.60">
    <property type="entry name" value="Homeodomain-like"/>
    <property type="match status" value="2"/>
</dbReference>
<protein>
    <recommendedName>
        <fullName evidence="4">HTH araC/xylS-type domain-containing protein</fullName>
    </recommendedName>
</protein>
<dbReference type="Pfam" id="PF12833">
    <property type="entry name" value="HTH_18"/>
    <property type="match status" value="1"/>
</dbReference>
<dbReference type="PANTHER" id="PTHR43280">
    <property type="entry name" value="ARAC-FAMILY TRANSCRIPTIONAL REGULATOR"/>
    <property type="match status" value="1"/>
</dbReference>
<evidence type="ECO:0000256" key="1">
    <source>
        <dbReference type="ARBA" id="ARBA00023015"/>
    </source>
</evidence>
<dbReference type="SMART" id="SM00342">
    <property type="entry name" value="HTH_ARAC"/>
    <property type="match status" value="1"/>
</dbReference>
<dbReference type="PROSITE" id="PS01124">
    <property type="entry name" value="HTH_ARAC_FAMILY_2"/>
    <property type="match status" value="1"/>
</dbReference>
<dbReference type="EMBL" id="MABE01000485">
    <property type="protein sequence ID" value="OUS39965.1"/>
    <property type="molecule type" value="Genomic_DNA"/>
</dbReference>
<proteinExistence type="predicted"/>
<organism evidence="5 6">
    <name type="scientific">Oleispira antarctica</name>
    <dbReference type="NCBI Taxonomy" id="188908"/>
    <lineage>
        <taxon>Bacteria</taxon>
        <taxon>Pseudomonadati</taxon>
        <taxon>Pseudomonadota</taxon>
        <taxon>Gammaproteobacteria</taxon>
        <taxon>Oceanospirillales</taxon>
        <taxon>Oceanospirillaceae</taxon>
        <taxon>Oleispira</taxon>
    </lineage>
</organism>
<dbReference type="Proteomes" id="UP000227088">
    <property type="component" value="Unassembled WGS sequence"/>
</dbReference>
<dbReference type="AlphaFoldDB" id="A0A1Y5HYR7"/>
<evidence type="ECO:0000313" key="6">
    <source>
        <dbReference type="Proteomes" id="UP000227088"/>
    </source>
</evidence>
<evidence type="ECO:0000256" key="3">
    <source>
        <dbReference type="ARBA" id="ARBA00023163"/>
    </source>
</evidence>
<comment type="caution">
    <text evidence="5">The sequence shown here is derived from an EMBL/GenBank/DDBJ whole genome shotgun (WGS) entry which is preliminary data.</text>
</comment>
<keyword evidence="1" id="KW-0805">Transcription regulation</keyword>
<gene>
    <name evidence="5" type="ORF">A9R00_08430</name>
</gene>
<dbReference type="SUPFAM" id="SSF46689">
    <property type="entry name" value="Homeodomain-like"/>
    <property type="match status" value="2"/>
</dbReference>
<keyword evidence="3" id="KW-0804">Transcription</keyword>
<keyword evidence="2" id="KW-0238">DNA-binding</keyword>
<dbReference type="InterPro" id="IPR009057">
    <property type="entry name" value="Homeodomain-like_sf"/>
</dbReference>
<name>A0A1Y5HYR7_OLEAN</name>
<evidence type="ECO:0000259" key="4">
    <source>
        <dbReference type="PROSITE" id="PS01124"/>
    </source>
</evidence>
<dbReference type="InterPro" id="IPR018062">
    <property type="entry name" value="HTH_AraC-typ_CS"/>
</dbReference>
<evidence type="ECO:0000256" key="2">
    <source>
        <dbReference type="ARBA" id="ARBA00023125"/>
    </source>
</evidence>
<feature type="domain" description="HTH araC/xylS-type" evidence="4">
    <location>
        <begin position="160"/>
        <end position="257"/>
    </location>
</feature>
<accession>A0A1Y5HYR7</accession>
<dbReference type="GO" id="GO:0043565">
    <property type="term" value="F:sequence-specific DNA binding"/>
    <property type="evidence" value="ECO:0007669"/>
    <property type="project" value="InterPro"/>
</dbReference>
<dbReference type="PANTHER" id="PTHR43280:SF2">
    <property type="entry name" value="HTH-TYPE TRANSCRIPTIONAL REGULATOR EXSA"/>
    <property type="match status" value="1"/>
</dbReference>
<dbReference type="PROSITE" id="PS00041">
    <property type="entry name" value="HTH_ARAC_FAMILY_1"/>
    <property type="match status" value="1"/>
</dbReference>
<dbReference type="InterPro" id="IPR018060">
    <property type="entry name" value="HTH_AraC"/>
</dbReference>